<gene>
    <name evidence="1" type="ORF">SAMN04489723_104345</name>
</gene>
<organism evidence="1 2">
    <name type="scientific">Algoriphagus aquimarinus</name>
    <dbReference type="NCBI Taxonomy" id="237018"/>
    <lineage>
        <taxon>Bacteria</taxon>
        <taxon>Pseudomonadati</taxon>
        <taxon>Bacteroidota</taxon>
        <taxon>Cytophagia</taxon>
        <taxon>Cytophagales</taxon>
        <taxon>Cyclobacteriaceae</taxon>
        <taxon>Algoriphagus</taxon>
    </lineage>
</organism>
<protein>
    <submittedName>
        <fullName evidence="1">Uncharacterized protein</fullName>
    </submittedName>
</protein>
<feature type="non-terminal residue" evidence="1">
    <location>
        <position position="1"/>
    </location>
</feature>
<keyword evidence="2" id="KW-1185">Reference proteome</keyword>
<name>A0A1I0YK75_9BACT</name>
<sequence>HSIIKDTLILCGVLRVLLDLAVKKTEYASTASVRDT</sequence>
<evidence type="ECO:0000313" key="1">
    <source>
        <dbReference type="EMBL" id="SFB12870.1"/>
    </source>
</evidence>
<reference evidence="1 2" key="1">
    <citation type="submission" date="2016-10" db="EMBL/GenBank/DDBJ databases">
        <authorList>
            <person name="de Groot N.N."/>
        </authorList>
    </citation>
    <scope>NUCLEOTIDE SEQUENCE [LARGE SCALE GENOMIC DNA]</scope>
    <source>
        <strain evidence="1 2">DSM 23399</strain>
    </source>
</reference>
<evidence type="ECO:0000313" key="2">
    <source>
        <dbReference type="Proteomes" id="UP000198790"/>
    </source>
</evidence>
<dbReference type="EMBL" id="FOKK01000004">
    <property type="protein sequence ID" value="SFB12870.1"/>
    <property type="molecule type" value="Genomic_DNA"/>
</dbReference>
<proteinExistence type="predicted"/>
<dbReference type="Proteomes" id="UP000198790">
    <property type="component" value="Unassembled WGS sequence"/>
</dbReference>
<accession>A0A1I0YK75</accession>
<dbReference type="AlphaFoldDB" id="A0A1I0YK75"/>